<dbReference type="HOGENOM" id="CLU_2468668_0_0_1"/>
<sequence>MELDLFLSPLVGKSANLKFLFGPVVILSCCSATAKESCDTGPHQGSNDSLNLLENEETAHVEKTRKGIERENEENFLYWLGIIKMCLF</sequence>
<dbReference type="RefSeq" id="XP_029759164.1">
    <property type="nucleotide sequence ID" value="XM_029905726.1"/>
</dbReference>
<proteinExistence type="predicted"/>
<dbReference type="GeneID" id="40748032"/>
<protein>
    <submittedName>
        <fullName evidence="1">Uncharacterized protein</fullName>
    </submittedName>
</protein>
<gene>
    <name evidence="1" type="ORF">M438DRAFT_346647</name>
</gene>
<keyword evidence="2" id="KW-1185">Reference proteome</keyword>
<name>A0A074XLT5_AURPU</name>
<reference evidence="1 2" key="1">
    <citation type="journal article" date="2014" name="BMC Genomics">
        <title>Genome sequencing of four Aureobasidium pullulans varieties: biotechnological potential, stress tolerance, and description of new species.</title>
        <authorList>
            <person name="Gostin Ar C."/>
            <person name="Ohm R.A."/>
            <person name="Kogej T."/>
            <person name="Sonjak S."/>
            <person name="Turk M."/>
            <person name="Zajc J."/>
            <person name="Zalar P."/>
            <person name="Grube M."/>
            <person name="Sun H."/>
            <person name="Han J."/>
            <person name="Sharma A."/>
            <person name="Chiniquy J."/>
            <person name="Ngan C.Y."/>
            <person name="Lipzen A."/>
            <person name="Barry K."/>
            <person name="Grigoriev I.V."/>
            <person name="Gunde-Cimerman N."/>
        </authorList>
    </citation>
    <scope>NUCLEOTIDE SEQUENCE [LARGE SCALE GENOMIC DNA]</scope>
    <source>
        <strain evidence="1 2">EXF-150</strain>
    </source>
</reference>
<dbReference type="Proteomes" id="UP000030706">
    <property type="component" value="Unassembled WGS sequence"/>
</dbReference>
<organism evidence="1 2">
    <name type="scientific">Aureobasidium pullulans EXF-150</name>
    <dbReference type="NCBI Taxonomy" id="1043002"/>
    <lineage>
        <taxon>Eukaryota</taxon>
        <taxon>Fungi</taxon>
        <taxon>Dikarya</taxon>
        <taxon>Ascomycota</taxon>
        <taxon>Pezizomycotina</taxon>
        <taxon>Dothideomycetes</taxon>
        <taxon>Dothideomycetidae</taxon>
        <taxon>Dothideales</taxon>
        <taxon>Saccotheciaceae</taxon>
        <taxon>Aureobasidium</taxon>
    </lineage>
</organism>
<accession>A0A074XLT5</accession>
<dbReference type="AlphaFoldDB" id="A0A074XLT5"/>
<dbReference type="EMBL" id="KL584985">
    <property type="protein sequence ID" value="KEQ82977.1"/>
    <property type="molecule type" value="Genomic_DNA"/>
</dbReference>
<evidence type="ECO:0000313" key="2">
    <source>
        <dbReference type="Proteomes" id="UP000030706"/>
    </source>
</evidence>
<evidence type="ECO:0000313" key="1">
    <source>
        <dbReference type="EMBL" id="KEQ82977.1"/>
    </source>
</evidence>